<gene>
    <name evidence="1" type="ORF">Slati_1440200</name>
</gene>
<accession>A0AAW2X4Y0</accession>
<dbReference type="PANTHER" id="PTHR10775:SF193">
    <property type="entry name" value="DUF4216 DOMAIN-CONTAINING PROTEIN"/>
    <property type="match status" value="1"/>
</dbReference>
<dbReference type="AlphaFoldDB" id="A0AAW2X4Y0"/>
<sequence length="200" mass="23766">MCMSFEYMFLRMMIPGPSNLKYLIDVYSEPMIKKLLQLWHVGVRTYDNATDIMRAALMWTVNDLPAYKMASGWNTVCIMRCPVCMDDTWAFHLQHGRKAFYLTATDSFYLMTIPTEGTRKPSQRVVWNISDHKWTKKSIFWDLPNWATHLIRYNLDIMHIEKNMFDNLFNTVMDIKEKKDNLNARNDLKIICNRLELNGY</sequence>
<name>A0AAW2X4Y0_9LAMI</name>
<protein>
    <submittedName>
        <fullName evidence="1">Uncharacterized protein</fullName>
    </submittedName>
</protein>
<dbReference type="PANTHER" id="PTHR10775">
    <property type="entry name" value="OS08G0208400 PROTEIN"/>
    <property type="match status" value="1"/>
</dbReference>
<organism evidence="1">
    <name type="scientific">Sesamum latifolium</name>
    <dbReference type="NCBI Taxonomy" id="2727402"/>
    <lineage>
        <taxon>Eukaryota</taxon>
        <taxon>Viridiplantae</taxon>
        <taxon>Streptophyta</taxon>
        <taxon>Embryophyta</taxon>
        <taxon>Tracheophyta</taxon>
        <taxon>Spermatophyta</taxon>
        <taxon>Magnoliopsida</taxon>
        <taxon>eudicotyledons</taxon>
        <taxon>Gunneridae</taxon>
        <taxon>Pentapetalae</taxon>
        <taxon>asterids</taxon>
        <taxon>lamiids</taxon>
        <taxon>Lamiales</taxon>
        <taxon>Pedaliaceae</taxon>
        <taxon>Sesamum</taxon>
    </lineage>
</organism>
<comment type="caution">
    <text evidence="1">The sequence shown here is derived from an EMBL/GenBank/DDBJ whole genome shotgun (WGS) entry which is preliminary data.</text>
</comment>
<proteinExistence type="predicted"/>
<reference evidence="1" key="1">
    <citation type="submission" date="2020-06" db="EMBL/GenBank/DDBJ databases">
        <authorList>
            <person name="Li T."/>
            <person name="Hu X."/>
            <person name="Zhang T."/>
            <person name="Song X."/>
            <person name="Zhang H."/>
            <person name="Dai N."/>
            <person name="Sheng W."/>
            <person name="Hou X."/>
            <person name="Wei L."/>
        </authorList>
    </citation>
    <scope>NUCLEOTIDE SEQUENCE</scope>
    <source>
        <strain evidence="1">KEN1</strain>
        <tissue evidence="1">Leaf</tissue>
    </source>
</reference>
<dbReference type="Pfam" id="PF02992">
    <property type="entry name" value="Transposase_21"/>
    <property type="match status" value="1"/>
</dbReference>
<reference evidence="1" key="2">
    <citation type="journal article" date="2024" name="Plant">
        <title>Genomic evolution and insights into agronomic trait innovations of Sesamum species.</title>
        <authorList>
            <person name="Miao H."/>
            <person name="Wang L."/>
            <person name="Qu L."/>
            <person name="Liu H."/>
            <person name="Sun Y."/>
            <person name="Le M."/>
            <person name="Wang Q."/>
            <person name="Wei S."/>
            <person name="Zheng Y."/>
            <person name="Lin W."/>
            <person name="Duan Y."/>
            <person name="Cao H."/>
            <person name="Xiong S."/>
            <person name="Wang X."/>
            <person name="Wei L."/>
            <person name="Li C."/>
            <person name="Ma Q."/>
            <person name="Ju M."/>
            <person name="Zhao R."/>
            <person name="Li G."/>
            <person name="Mu C."/>
            <person name="Tian Q."/>
            <person name="Mei H."/>
            <person name="Zhang T."/>
            <person name="Gao T."/>
            <person name="Zhang H."/>
        </authorList>
    </citation>
    <scope>NUCLEOTIDE SEQUENCE</scope>
    <source>
        <strain evidence="1">KEN1</strain>
    </source>
</reference>
<dbReference type="EMBL" id="JACGWN010000005">
    <property type="protein sequence ID" value="KAL0448838.1"/>
    <property type="molecule type" value="Genomic_DNA"/>
</dbReference>
<evidence type="ECO:0000313" key="1">
    <source>
        <dbReference type="EMBL" id="KAL0448838.1"/>
    </source>
</evidence>
<dbReference type="InterPro" id="IPR004242">
    <property type="entry name" value="Transposase_21"/>
</dbReference>